<keyword evidence="2" id="KW-0378">Hydrolase</keyword>
<gene>
    <name evidence="4" type="ORF">H9650_17420</name>
</gene>
<dbReference type="SUPFAM" id="SSF55811">
    <property type="entry name" value="Nudix"/>
    <property type="match status" value="1"/>
</dbReference>
<dbReference type="InterPro" id="IPR015797">
    <property type="entry name" value="NUDIX_hydrolase-like_dom_sf"/>
</dbReference>
<keyword evidence="5" id="KW-1185">Reference proteome</keyword>
<dbReference type="Pfam" id="PF00293">
    <property type="entry name" value="NUDIX"/>
    <property type="match status" value="1"/>
</dbReference>
<name>A0ABR8RDX2_9BACI</name>
<dbReference type="PANTHER" id="PTHR43046">
    <property type="entry name" value="GDP-MANNOSE MANNOSYL HYDROLASE"/>
    <property type="match status" value="1"/>
</dbReference>
<organism evidence="4 5">
    <name type="scientific">Psychrobacillus faecigallinarum</name>
    <dbReference type="NCBI Taxonomy" id="2762235"/>
    <lineage>
        <taxon>Bacteria</taxon>
        <taxon>Bacillati</taxon>
        <taxon>Bacillota</taxon>
        <taxon>Bacilli</taxon>
        <taxon>Bacillales</taxon>
        <taxon>Bacillaceae</taxon>
        <taxon>Psychrobacillus</taxon>
    </lineage>
</organism>
<dbReference type="PROSITE" id="PS51462">
    <property type="entry name" value="NUDIX"/>
    <property type="match status" value="1"/>
</dbReference>
<dbReference type="Proteomes" id="UP000640786">
    <property type="component" value="Unassembled WGS sequence"/>
</dbReference>
<dbReference type="Gene3D" id="3.90.79.10">
    <property type="entry name" value="Nucleoside Triphosphate Pyrophosphohydrolase"/>
    <property type="match status" value="1"/>
</dbReference>
<evidence type="ECO:0000259" key="3">
    <source>
        <dbReference type="PROSITE" id="PS51462"/>
    </source>
</evidence>
<protein>
    <submittedName>
        <fullName evidence="4">NUDIX domain-containing protein</fullName>
    </submittedName>
</protein>
<dbReference type="PANTHER" id="PTHR43046:SF14">
    <property type="entry name" value="MUTT_NUDIX FAMILY PROTEIN"/>
    <property type="match status" value="1"/>
</dbReference>
<sequence length="158" mass="18970">MDLSFKTDEGRFNYRVAGLLLNESKVLIMKDENSPYYYFPGGRVSMHEKSEDAILREIREELSVDAAIERLLWINENFFEEEVLKEKFHEICFIYLLSLKDDKLLIKGNEFEENEEGKIHTYYWKTFDELKELNVYPLFLKNRCSELPEHLTHFVETK</sequence>
<feature type="domain" description="Nudix hydrolase" evidence="3">
    <location>
        <begin position="11"/>
        <end position="152"/>
    </location>
</feature>
<dbReference type="CDD" id="cd04688">
    <property type="entry name" value="NUDIX_Hydrolase"/>
    <property type="match status" value="1"/>
</dbReference>
<dbReference type="EMBL" id="JACSQO010000011">
    <property type="protein sequence ID" value="MBD7945890.1"/>
    <property type="molecule type" value="Genomic_DNA"/>
</dbReference>
<evidence type="ECO:0000256" key="2">
    <source>
        <dbReference type="ARBA" id="ARBA00022801"/>
    </source>
</evidence>
<evidence type="ECO:0000256" key="1">
    <source>
        <dbReference type="ARBA" id="ARBA00001946"/>
    </source>
</evidence>
<reference evidence="4 5" key="1">
    <citation type="submission" date="2020-08" db="EMBL/GenBank/DDBJ databases">
        <title>A Genomic Blueprint of the Chicken Gut Microbiome.</title>
        <authorList>
            <person name="Gilroy R."/>
            <person name="Ravi A."/>
            <person name="Getino M."/>
            <person name="Pursley I."/>
            <person name="Horton D.L."/>
            <person name="Alikhan N.-F."/>
            <person name="Baker D."/>
            <person name="Gharbi K."/>
            <person name="Hall N."/>
            <person name="Watson M."/>
            <person name="Adriaenssens E.M."/>
            <person name="Foster-Nyarko E."/>
            <person name="Jarju S."/>
            <person name="Secka A."/>
            <person name="Antonio M."/>
            <person name="Oren A."/>
            <person name="Chaudhuri R."/>
            <person name="La Ragione R.M."/>
            <person name="Hildebrand F."/>
            <person name="Pallen M.J."/>
        </authorList>
    </citation>
    <scope>NUCLEOTIDE SEQUENCE [LARGE SCALE GENOMIC DNA]</scope>
    <source>
        <strain evidence="4 5">Sa2BUA9</strain>
    </source>
</reference>
<proteinExistence type="predicted"/>
<evidence type="ECO:0000313" key="5">
    <source>
        <dbReference type="Proteomes" id="UP000640786"/>
    </source>
</evidence>
<comment type="caution">
    <text evidence="4">The sequence shown here is derived from an EMBL/GenBank/DDBJ whole genome shotgun (WGS) entry which is preliminary data.</text>
</comment>
<evidence type="ECO:0000313" key="4">
    <source>
        <dbReference type="EMBL" id="MBD7945890.1"/>
    </source>
</evidence>
<dbReference type="RefSeq" id="WP_191697777.1">
    <property type="nucleotide sequence ID" value="NZ_JACSQO010000011.1"/>
</dbReference>
<comment type="cofactor">
    <cofactor evidence="1">
        <name>Mg(2+)</name>
        <dbReference type="ChEBI" id="CHEBI:18420"/>
    </cofactor>
</comment>
<accession>A0ABR8RDX2</accession>
<dbReference type="InterPro" id="IPR000086">
    <property type="entry name" value="NUDIX_hydrolase_dom"/>
</dbReference>